<protein>
    <submittedName>
        <fullName evidence="1">Uncharacterized protein</fullName>
    </submittedName>
</protein>
<gene>
    <name evidence="1" type="ORF">MILVUS5_LOCUS10021</name>
</gene>
<dbReference type="EMBL" id="CASHSV030000024">
    <property type="protein sequence ID" value="CAJ2640118.1"/>
    <property type="molecule type" value="Genomic_DNA"/>
</dbReference>
<reference evidence="1" key="1">
    <citation type="submission" date="2023-10" db="EMBL/GenBank/DDBJ databases">
        <authorList>
            <person name="Rodriguez Cubillos JULIANA M."/>
            <person name="De Vega J."/>
        </authorList>
    </citation>
    <scope>NUCLEOTIDE SEQUENCE</scope>
</reference>
<organism evidence="1 2">
    <name type="scientific">Trifolium pratense</name>
    <name type="common">Red clover</name>
    <dbReference type="NCBI Taxonomy" id="57577"/>
    <lineage>
        <taxon>Eukaryota</taxon>
        <taxon>Viridiplantae</taxon>
        <taxon>Streptophyta</taxon>
        <taxon>Embryophyta</taxon>
        <taxon>Tracheophyta</taxon>
        <taxon>Spermatophyta</taxon>
        <taxon>Magnoliopsida</taxon>
        <taxon>eudicotyledons</taxon>
        <taxon>Gunneridae</taxon>
        <taxon>Pentapetalae</taxon>
        <taxon>rosids</taxon>
        <taxon>fabids</taxon>
        <taxon>Fabales</taxon>
        <taxon>Fabaceae</taxon>
        <taxon>Papilionoideae</taxon>
        <taxon>50 kb inversion clade</taxon>
        <taxon>NPAAA clade</taxon>
        <taxon>Hologalegina</taxon>
        <taxon>IRL clade</taxon>
        <taxon>Trifolieae</taxon>
        <taxon>Trifolium</taxon>
    </lineage>
</organism>
<sequence length="941" mass="102593">MGNRKERRRAAHTNAGRRVKLDLFAEPSGELGGSTIHGDAGGDTDSQQHDGLANSPSSSGQQSQNPLLLLGQYSDDEADEGSSKGPNDTKVHSHEEANSALGEGSNDLDISVSVDSVAQNNGHQDTMQNKTSMDVEYSEKNESDVAFGNLQNEMVSKDQTNALENFDERDGNGISSGWKMVLHEESQLYYYWNVETGETSWEVPQVLAQADHMTNDPLPLDSANDKTDSATVIVDNSNMLSAAMLGASAAFTINGTVESSAPLHKDLHDHDGQMNGRSVECTHENQGSNVHGDDLIKNDDLTSLSYGGDHSTVSKSSVEKQQVEIDFPSHLVQQSECLLEKLKSLKKSKGTLPGQDSLSNYMLEIEIRLSDFKSLASYGSSLLPFWVHSDRKIKELESLINDELLQTDKAAHDEVEDKHVPVTAELTEQHNGVGQESEVDHNESKDSFLTSEVSNGYQADASAVALKDVRDKFSSDAQYIPLSIPTASHMETSLEVNTQIEATINPEESTHEDVYNAGEDVDMDVDMEVEDTNSSENTTVIDASVANDSVQIDQSFQPNPLIEYHSLLPEDTFVVPPPPEDEWIPPPPPDNEQMPPPPPPGDDQMPPLPPGDPLATCYHVIPSYTETGQPLSYAQYNPSYLGASSEYYGQTAAEVPPSNMYGQIPMPPTHLYYSAVPNIYSESSQVMINPADPAAYYEAQDGAGLKPPPDINIGDSGVGGDDDKVSNDIPSTSTCIHDPATVSADASVSLPRTTTEAGADKITPSLAAKAQTKVVRTRKRAVAVGSSLKSNKKVSSLVDKWKAAKEELLEEEEPESVFEALERKRQREIEEWCAKQIASGEAKDNANFQPLGGDWREKVRRKRAKAAKEAVGKVEVAIENSSQKKPDIVELSKGLQTNWQVCFMGPFVLLHLNGEISCTLLDCEVLQLMSSLFSKLFDDEI</sequence>
<comment type="caution">
    <text evidence="1">The sequence shown here is derived from an EMBL/GenBank/DDBJ whole genome shotgun (WGS) entry which is preliminary data.</text>
</comment>
<evidence type="ECO:0000313" key="2">
    <source>
        <dbReference type="Proteomes" id="UP001177021"/>
    </source>
</evidence>
<proteinExistence type="predicted"/>
<dbReference type="Proteomes" id="UP001177021">
    <property type="component" value="Unassembled WGS sequence"/>
</dbReference>
<evidence type="ECO:0000313" key="1">
    <source>
        <dbReference type="EMBL" id="CAJ2640118.1"/>
    </source>
</evidence>
<accession>A0ACB0J8V3</accession>
<keyword evidence="2" id="KW-1185">Reference proteome</keyword>
<name>A0ACB0J8V3_TRIPR</name>